<evidence type="ECO:0000259" key="5">
    <source>
        <dbReference type="Pfam" id="PF00700"/>
    </source>
</evidence>
<dbReference type="Pfam" id="PF00669">
    <property type="entry name" value="Flagellin_N"/>
    <property type="match status" value="1"/>
</dbReference>
<protein>
    <recommendedName>
        <fullName evidence="3">Flagellin</fullName>
    </recommendedName>
</protein>
<proteinExistence type="inferred from homology"/>
<keyword evidence="6" id="KW-0282">Flagellum</keyword>
<evidence type="ECO:0000256" key="2">
    <source>
        <dbReference type="ARBA" id="ARBA00023143"/>
    </source>
</evidence>
<reference evidence="6 7" key="1">
    <citation type="journal article" date="2014" name="Antonie Van Leeuwenhoek">
        <title>Roseivivax atlanticus sp. nov., isolated from surface seawater of the Atlantic Ocean.</title>
        <authorList>
            <person name="Li G."/>
            <person name="Lai Q."/>
            <person name="Liu X."/>
            <person name="Sun F."/>
            <person name="Shao Z."/>
        </authorList>
    </citation>
    <scope>NUCLEOTIDE SEQUENCE [LARGE SCALE GENOMIC DNA]</scope>
    <source>
        <strain evidence="6 7">22II-s10s</strain>
    </source>
</reference>
<evidence type="ECO:0000259" key="4">
    <source>
        <dbReference type="Pfam" id="PF00669"/>
    </source>
</evidence>
<dbReference type="PATRIC" id="fig|1317118.6.peg.3574"/>
<gene>
    <name evidence="6" type="ORF">ATO8_17370</name>
</gene>
<dbReference type="InterPro" id="IPR001029">
    <property type="entry name" value="Flagellin_N"/>
</dbReference>
<keyword evidence="6" id="KW-0966">Cell projection</keyword>
<keyword evidence="3" id="KW-0964">Secreted</keyword>
<dbReference type="SUPFAM" id="SSF64518">
    <property type="entry name" value="Phase 1 flagellin"/>
    <property type="match status" value="1"/>
</dbReference>
<dbReference type="Proteomes" id="UP000019063">
    <property type="component" value="Unassembled WGS sequence"/>
</dbReference>
<keyword evidence="2 3" id="KW-0975">Bacterial flagellum</keyword>
<evidence type="ECO:0000256" key="3">
    <source>
        <dbReference type="RuleBase" id="RU362073"/>
    </source>
</evidence>
<dbReference type="GO" id="GO:0009288">
    <property type="term" value="C:bacterial-type flagellum"/>
    <property type="evidence" value="ECO:0007669"/>
    <property type="project" value="UniProtKB-SubCell"/>
</dbReference>
<sequence length="295" mass="31197">MTSILTNNSAMNALSTLRSINNNLDNTQNRISTGLKVQSGKDNASYFQISTTMSSESGMMSSVNESMTLAKNSISTARLGSETLTDLAQQFVDRLAFAQEDGVDRAAVGEELMSLAEQMVTTIQQSSFNGENLISTAGLTALGGTTKTITTGISRTGTTLGTTTQDFTMVDLQAVVGDPTAAAADDATLTNIAESVRTNTFGTDAATTLTAADTFLTTITTQATNLGVAEKAIETQQNFLNELTDRIDAGVGSMVDANMEEEAARLQALQVQQQLATQSLSMANQKPQNILSLFR</sequence>
<dbReference type="InterPro" id="IPR001492">
    <property type="entry name" value="Flagellin"/>
</dbReference>
<evidence type="ECO:0000256" key="1">
    <source>
        <dbReference type="ARBA" id="ARBA00005709"/>
    </source>
</evidence>
<dbReference type="AlphaFoldDB" id="W4HGF0"/>
<dbReference type="InterPro" id="IPR046358">
    <property type="entry name" value="Flagellin_C"/>
</dbReference>
<keyword evidence="6" id="KW-0969">Cilium</keyword>
<evidence type="ECO:0000313" key="7">
    <source>
        <dbReference type="Proteomes" id="UP000019063"/>
    </source>
</evidence>
<dbReference type="EMBL" id="AQQW01000012">
    <property type="protein sequence ID" value="ETW11463.1"/>
    <property type="molecule type" value="Genomic_DNA"/>
</dbReference>
<evidence type="ECO:0000313" key="6">
    <source>
        <dbReference type="EMBL" id="ETW11463.1"/>
    </source>
</evidence>
<dbReference type="GO" id="GO:0005576">
    <property type="term" value="C:extracellular region"/>
    <property type="evidence" value="ECO:0007669"/>
    <property type="project" value="UniProtKB-SubCell"/>
</dbReference>
<feature type="domain" description="Flagellin C-terminal" evidence="5">
    <location>
        <begin position="210"/>
        <end position="294"/>
    </location>
</feature>
<comment type="caution">
    <text evidence="6">The sequence shown here is derived from an EMBL/GenBank/DDBJ whole genome shotgun (WGS) entry which is preliminary data.</text>
</comment>
<organism evidence="6 7">
    <name type="scientific">Roseivivax marinus</name>
    <dbReference type="NCBI Taxonomy" id="1379903"/>
    <lineage>
        <taxon>Bacteria</taxon>
        <taxon>Pseudomonadati</taxon>
        <taxon>Pseudomonadota</taxon>
        <taxon>Alphaproteobacteria</taxon>
        <taxon>Rhodobacterales</taxon>
        <taxon>Roseobacteraceae</taxon>
        <taxon>Roseivivax</taxon>
    </lineage>
</organism>
<dbReference type="Pfam" id="PF00700">
    <property type="entry name" value="Flagellin_C"/>
    <property type="match status" value="1"/>
</dbReference>
<feature type="domain" description="Flagellin N-terminal" evidence="4">
    <location>
        <begin position="4"/>
        <end position="135"/>
    </location>
</feature>
<comment type="function">
    <text evidence="3">Flagellin is the subunit protein which polymerizes to form the filaments of bacterial flagella.</text>
</comment>
<dbReference type="RefSeq" id="WP_043846365.1">
    <property type="nucleotide sequence ID" value="NZ_AQQW01000012.1"/>
</dbReference>
<dbReference type="PANTHER" id="PTHR42792:SF2">
    <property type="entry name" value="FLAGELLIN"/>
    <property type="match status" value="1"/>
</dbReference>
<dbReference type="PANTHER" id="PTHR42792">
    <property type="entry name" value="FLAGELLIN"/>
    <property type="match status" value="1"/>
</dbReference>
<dbReference type="GO" id="GO:0005198">
    <property type="term" value="F:structural molecule activity"/>
    <property type="evidence" value="ECO:0007669"/>
    <property type="project" value="UniProtKB-UniRule"/>
</dbReference>
<comment type="subcellular location">
    <subcellularLocation>
        <location evidence="3">Secreted</location>
    </subcellularLocation>
    <subcellularLocation>
        <location evidence="3">Bacterial flagellum</location>
    </subcellularLocation>
</comment>
<dbReference type="STRING" id="1379903.ATO8_17370"/>
<dbReference type="eggNOG" id="COG1344">
    <property type="taxonomic scope" value="Bacteria"/>
</dbReference>
<keyword evidence="7" id="KW-1185">Reference proteome</keyword>
<dbReference type="Gene3D" id="1.20.1330.10">
    <property type="entry name" value="f41 fragment of flagellin, N-terminal domain"/>
    <property type="match status" value="1"/>
</dbReference>
<accession>W4HGF0</accession>
<comment type="similarity">
    <text evidence="1 3">Belongs to the bacterial flagellin family.</text>
</comment>
<name>W4HGF0_9RHOB</name>